<dbReference type="InterPro" id="IPR036291">
    <property type="entry name" value="NAD(P)-bd_dom_sf"/>
</dbReference>
<dbReference type="PANTHER" id="PTHR24320:SF272">
    <property type="entry name" value="NAD(P)-BINDING ROSSMANN-FOLD SUPERFAMILY PROTEIN"/>
    <property type="match status" value="1"/>
</dbReference>
<dbReference type="AlphaFoldDB" id="A0A6A5TUI8"/>
<dbReference type="Pfam" id="PF00106">
    <property type="entry name" value="adh_short"/>
    <property type="match status" value="1"/>
</dbReference>
<dbReference type="InterPro" id="IPR002347">
    <property type="entry name" value="SDR_fam"/>
</dbReference>
<proteinExistence type="inferred from homology"/>
<evidence type="ECO:0000256" key="2">
    <source>
        <dbReference type="ARBA" id="ARBA00023002"/>
    </source>
</evidence>
<dbReference type="PRINTS" id="PR00081">
    <property type="entry name" value="GDHRDH"/>
</dbReference>
<organism evidence="3 4">
    <name type="scientific">Byssothecium circinans</name>
    <dbReference type="NCBI Taxonomy" id="147558"/>
    <lineage>
        <taxon>Eukaryota</taxon>
        <taxon>Fungi</taxon>
        <taxon>Dikarya</taxon>
        <taxon>Ascomycota</taxon>
        <taxon>Pezizomycotina</taxon>
        <taxon>Dothideomycetes</taxon>
        <taxon>Pleosporomycetidae</taxon>
        <taxon>Pleosporales</taxon>
        <taxon>Massarineae</taxon>
        <taxon>Massarinaceae</taxon>
        <taxon>Byssothecium</taxon>
    </lineage>
</organism>
<dbReference type="Gene3D" id="3.40.50.720">
    <property type="entry name" value="NAD(P)-binding Rossmann-like Domain"/>
    <property type="match status" value="1"/>
</dbReference>
<accession>A0A6A5TUI8</accession>
<reference evidence="3" key="1">
    <citation type="journal article" date="2020" name="Stud. Mycol.">
        <title>101 Dothideomycetes genomes: a test case for predicting lifestyles and emergence of pathogens.</title>
        <authorList>
            <person name="Haridas S."/>
            <person name="Albert R."/>
            <person name="Binder M."/>
            <person name="Bloem J."/>
            <person name="Labutti K."/>
            <person name="Salamov A."/>
            <person name="Andreopoulos B."/>
            <person name="Baker S."/>
            <person name="Barry K."/>
            <person name="Bills G."/>
            <person name="Bluhm B."/>
            <person name="Cannon C."/>
            <person name="Castanera R."/>
            <person name="Culley D."/>
            <person name="Daum C."/>
            <person name="Ezra D."/>
            <person name="Gonzalez J."/>
            <person name="Henrissat B."/>
            <person name="Kuo A."/>
            <person name="Liang C."/>
            <person name="Lipzen A."/>
            <person name="Lutzoni F."/>
            <person name="Magnuson J."/>
            <person name="Mondo S."/>
            <person name="Nolan M."/>
            <person name="Ohm R."/>
            <person name="Pangilinan J."/>
            <person name="Park H.-J."/>
            <person name="Ramirez L."/>
            <person name="Alfaro M."/>
            <person name="Sun H."/>
            <person name="Tritt A."/>
            <person name="Yoshinaga Y."/>
            <person name="Zwiers L.-H."/>
            <person name="Turgeon B."/>
            <person name="Goodwin S."/>
            <person name="Spatafora J."/>
            <person name="Crous P."/>
            <person name="Grigoriev I."/>
        </authorList>
    </citation>
    <scope>NUCLEOTIDE SEQUENCE</scope>
    <source>
        <strain evidence="3">CBS 675.92</strain>
    </source>
</reference>
<dbReference type="GO" id="GO:0016491">
    <property type="term" value="F:oxidoreductase activity"/>
    <property type="evidence" value="ECO:0007669"/>
    <property type="project" value="UniProtKB-KW"/>
</dbReference>
<keyword evidence="4" id="KW-1185">Reference proteome</keyword>
<dbReference type="SUPFAM" id="SSF51735">
    <property type="entry name" value="NAD(P)-binding Rossmann-fold domains"/>
    <property type="match status" value="1"/>
</dbReference>
<keyword evidence="2" id="KW-0560">Oxidoreductase</keyword>
<evidence type="ECO:0000313" key="4">
    <source>
        <dbReference type="Proteomes" id="UP000800035"/>
    </source>
</evidence>
<dbReference type="OrthoDB" id="191139at2759"/>
<name>A0A6A5TUI8_9PLEO</name>
<dbReference type="EMBL" id="ML976992">
    <property type="protein sequence ID" value="KAF1956301.1"/>
    <property type="molecule type" value="Genomic_DNA"/>
</dbReference>
<sequence length="342" mass="36837">MSDNVPAEFKPYAAVHKNTKGAGDARPTAYQIVKDNDLEGKWGDKVVLITGCSSGIGIDTAKALKATGAHVYATARNLEKGKKALAGALEPGKLDLELLDLNSLSSVRSFARSFLEKTGGMLNILINNAGVMETPEGKTEDGFETQFGTNHLAHFLLFQLLKPALLSSSTPEFNSRVVSVSSTGHHYNDIDLDNIMLEGGVYEPARAYSHSKTANILFANGIEHRYGSRGLHANSLHPGYIMEGSGLGVHVQGKYESMAASPEVQAHLKNCAQGAATSVWAAVAKVLEGVGGKYMDDCQVCGPVPVDGSLMSRGYKKWAMDQEKEERLWRLSNKLVGLKEDE</sequence>
<gene>
    <name evidence="3" type="ORF">CC80DRAFT_446115</name>
</gene>
<evidence type="ECO:0000256" key="1">
    <source>
        <dbReference type="ARBA" id="ARBA00006484"/>
    </source>
</evidence>
<dbReference type="Proteomes" id="UP000800035">
    <property type="component" value="Unassembled WGS sequence"/>
</dbReference>
<dbReference type="PANTHER" id="PTHR24320">
    <property type="entry name" value="RETINOL DEHYDROGENASE"/>
    <property type="match status" value="1"/>
</dbReference>
<protein>
    <submittedName>
        <fullName evidence="3">NAD(P)-binding protein</fullName>
    </submittedName>
</protein>
<comment type="similarity">
    <text evidence="1">Belongs to the short-chain dehydrogenases/reductases (SDR) family.</text>
</comment>
<evidence type="ECO:0000313" key="3">
    <source>
        <dbReference type="EMBL" id="KAF1956301.1"/>
    </source>
</evidence>